<gene>
    <name evidence="8" type="primary">pol</name>
    <name evidence="8" type="ORF">CR513_03891</name>
</gene>
<dbReference type="GO" id="GO:0004519">
    <property type="term" value="F:endonuclease activity"/>
    <property type="evidence" value="ECO:0007669"/>
    <property type="project" value="UniProtKB-KW"/>
</dbReference>
<dbReference type="InterPro" id="IPR041373">
    <property type="entry name" value="RT_RNaseH"/>
</dbReference>
<protein>
    <submittedName>
        <fullName evidence="8">Retrovirus-related Pol polyprotein</fullName>
    </submittedName>
</protein>
<evidence type="ECO:0000313" key="8">
    <source>
        <dbReference type="EMBL" id="RDY11446.1"/>
    </source>
</evidence>
<organism evidence="8 9">
    <name type="scientific">Mucuna pruriens</name>
    <name type="common">Velvet bean</name>
    <name type="synonym">Dolichos pruriens</name>
    <dbReference type="NCBI Taxonomy" id="157652"/>
    <lineage>
        <taxon>Eukaryota</taxon>
        <taxon>Viridiplantae</taxon>
        <taxon>Streptophyta</taxon>
        <taxon>Embryophyta</taxon>
        <taxon>Tracheophyta</taxon>
        <taxon>Spermatophyta</taxon>
        <taxon>Magnoliopsida</taxon>
        <taxon>eudicotyledons</taxon>
        <taxon>Gunneridae</taxon>
        <taxon>Pentapetalae</taxon>
        <taxon>rosids</taxon>
        <taxon>fabids</taxon>
        <taxon>Fabales</taxon>
        <taxon>Fabaceae</taxon>
        <taxon>Papilionoideae</taxon>
        <taxon>50 kb inversion clade</taxon>
        <taxon>NPAAA clade</taxon>
        <taxon>indigoferoid/millettioid clade</taxon>
        <taxon>Phaseoleae</taxon>
        <taxon>Mucuna</taxon>
    </lineage>
</organism>
<keyword evidence="1" id="KW-0808">Transferase</keyword>
<evidence type="ECO:0000313" key="9">
    <source>
        <dbReference type="Proteomes" id="UP000257109"/>
    </source>
</evidence>
<evidence type="ECO:0000256" key="5">
    <source>
        <dbReference type="ARBA" id="ARBA00022801"/>
    </source>
</evidence>
<keyword evidence="2" id="KW-0548">Nucleotidyltransferase</keyword>
<dbReference type="Proteomes" id="UP000257109">
    <property type="component" value="Unassembled WGS sequence"/>
</dbReference>
<dbReference type="PANTHER" id="PTHR37984:SF5">
    <property type="entry name" value="PROTEIN NYNRIN-LIKE"/>
    <property type="match status" value="1"/>
</dbReference>
<dbReference type="Gene3D" id="3.30.70.270">
    <property type="match status" value="1"/>
</dbReference>
<evidence type="ECO:0000256" key="2">
    <source>
        <dbReference type="ARBA" id="ARBA00022695"/>
    </source>
</evidence>
<keyword evidence="9" id="KW-1185">Reference proteome</keyword>
<reference evidence="8" key="1">
    <citation type="submission" date="2018-05" db="EMBL/GenBank/DDBJ databases">
        <title>Draft genome of Mucuna pruriens seed.</title>
        <authorList>
            <person name="Nnadi N.E."/>
            <person name="Vos R."/>
            <person name="Hasami M.H."/>
            <person name="Devisetty U.K."/>
            <person name="Aguiy J.C."/>
        </authorList>
    </citation>
    <scope>NUCLEOTIDE SEQUENCE [LARGE SCALE GENOMIC DNA]</scope>
    <source>
        <strain evidence="8">JCA_2017</strain>
    </source>
</reference>
<sequence>MEVFMNDFIVYGESCNVCLENLSHILTRCIDMNLVLNFEKCHFMVTEGIVLGHLVSSRGIEVDKAKVDIIASLSYPAFVREICSFLGHADRPAIVQVATKRCGIRLQPTLHGGLRGVEEETYLHINPPGTKLGVSIRAYLLAIVFALDKFHSYFRGSKIIIFSYHAALKFLLKKPDAKPRLIRDKKDVENLVADHLSRIERGINLLLIRDDFPGKHPEHTKKKLKVMLSIMYGMIHIFGDFAVTRLFVSAFRTMRSNQSSSFVIQHPKATITNQVGWLEKYSTVGSISPPFSKMLSNMSWPANSVNDSSDSVSNSDNTVSVTKDFDFSKCNSSNINLDCNFGVGHVECGVPALVHPIPQVLKGISCGLFHNEAVGDIEGLY</sequence>
<feature type="non-terminal residue" evidence="8">
    <location>
        <position position="1"/>
    </location>
</feature>
<comment type="caution">
    <text evidence="8">The sequence shown here is derived from an EMBL/GenBank/DDBJ whole genome shotgun (WGS) entry which is preliminary data.</text>
</comment>
<dbReference type="InterPro" id="IPR050951">
    <property type="entry name" value="Retrovirus_Pol_polyprotein"/>
</dbReference>
<dbReference type="GO" id="GO:0016787">
    <property type="term" value="F:hydrolase activity"/>
    <property type="evidence" value="ECO:0007669"/>
    <property type="project" value="UniProtKB-KW"/>
</dbReference>
<evidence type="ECO:0000256" key="6">
    <source>
        <dbReference type="ARBA" id="ARBA00022918"/>
    </source>
</evidence>
<keyword evidence="3" id="KW-0540">Nuclease</keyword>
<dbReference type="Pfam" id="PF17917">
    <property type="entry name" value="RT_RNaseH"/>
    <property type="match status" value="1"/>
</dbReference>
<feature type="domain" description="Reverse transcriptase RNase H-like" evidence="7">
    <location>
        <begin position="139"/>
        <end position="183"/>
    </location>
</feature>
<accession>A0A371I8R9</accession>
<keyword evidence="6" id="KW-0695">RNA-directed DNA polymerase</keyword>
<keyword evidence="5" id="KW-0378">Hydrolase</keyword>
<dbReference type="InterPro" id="IPR043502">
    <property type="entry name" value="DNA/RNA_pol_sf"/>
</dbReference>
<dbReference type="AlphaFoldDB" id="A0A371I8R9"/>
<evidence type="ECO:0000256" key="1">
    <source>
        <dbReference type="ARBA" id="ARBA00022679"/>
    </source>
</evidence>
<name>A0A371I8R9_MUCPR</name>
<dbReference type="GO" id="GO:0003964">
    <property type="term" value="F:RNA-directed DNA polymerase activity"/>
    <property type="evidence" value="ECO:0007669"/>
    <property type="project" value="UniProtKB-KW"/>
</dbReference>
<evidence type="ECO:0000256" key="3">
    <source>
        <dbReference type="ARBA" id="ARBA00022722"/>
    </source>
</evidence>
<dbReference type="InterPro" id="IPR043128">
    <property type="entry name" value="Rev_trsase/Diguanyl_cyclase"/>
</dbReference>
<dbReference type="PANTHER" id="PTHR37984">
    <property type="entry name" value="PROTEIN CBG26694"/>
    <property type="match status" value="1"/>
</dbReference>
<evidence type="ECO:0000259" key="7">
    <source>
        <dbReference type="Pfam" id="PF17917"/>
    </source>
</evidence>
<dbReference type="EMBL" id="QJKJ01000637">
    <property type="protein sequence ID" value="RDY11446.1"/>
    <property type="molecule type" value="Genomic_DNA"/>
</dbReference>
<dbReference type="SUPFAM" id="SSF56672">
    <property type="entry name" value="DNA/RNA polymerases"/>
    <property type="match status" value="1"/>
</dbReference>
<keyword evidence="4" id="KW-0255">Endonuclease</keyword>
<evidence type="ECO:0000256" key="4">
    <source>
        <dbReference type="ARBA" id="ARBA00022759"/>
    </source>
</evidence>
<proteinExistence type="predicted"/>